<reference evidence="1 2" key="1">
    <citation type="submission" date="2023-03" db="EMBL/GenBank/DDBJ databases">
        <authorList>
            <person name="Pearce D."/>
        </authorList>
    </citation>
    <scope>NUCLEOTIDE SEQUENCE [LARGE SCALE GENOMIC DNA]</scope>
    <source>
        <strain evidence="1">Msz</strain>
    </source>
</reference>
<dbReference type="Proteomes" id="UP001162030">
    <property type="component" value="Chromosome"/>
</dbReference>
<organism evidence="1 2">
    <name type="scientific">Methylocaldum szegediense</name>
    <dbReference type="NCBI Taxonomy" id="73780"/>
    <lineage>
        <taxon>Bacteria</taxon>
        <taxon>Pseudomonadati</taxon>
        <taxon>Pseudomonadota</taxon>
        <taxon>Gammaproteobacteria</taxon>
        <taxon>Methylococcales</taxon>
        <taxon>Methylococcaceae</taxon>
        <taxon>Methylocaldum</taxon>
    </lineage>
</organism>
<name>A0ABM9I2I3_9GAMM</name>
<dbReference type="SUPFAM" id="SSF141571">
    <property type="entry name" value="Pentapeptide repeat-like"/>
    <property type="match status" value="1"/>
</dbReference>
<evidence type="ECO:0008006" key="3">
    <source>
        <dbReference type="Google" id="ProtNLM"/>
    </source>
</evidence>
<dbReference type="EMBL" id="OX458333">
    <property type="protein sequence ID" value="CAI8850455.1"/>
    <property type="molecule type" value="Genomic_DNA"/>
</dbReference>
<gene>
    <name evidence="1" type="ORF">MSZNOR_2498</name>
</gene>
<keyword evidence="2" id="KW-1185">Reference proteome</keyword>
<accession>A0ABM9I2I3</accession>
<evidence type="ECO:0000313" key="1">
    <source>
        <dbReference type="EMBL" id="CAI8850455.1"/>
    </source>
</evidence>
<dbReference type="InterPro" id="IPR001646">
    <property type="entry name" value="5peptide_repeat"/>
</dbReference>
<dbReference type="Pfam" id="PF00805">
    <property type="entry name" value="Pentapeptide"/>
    <property type="match status" value="1"/>
</dbReference>
<dbReference type="Gene3D" id="2.160.20.80">
    <property type="entry name" value="E3 ubiquitin-protein ligase SopA"/>
    <property type="match status" value="1"/>
</dbReference>
<dbReference type="RefSeq" id="WP_026611563.1">
    <property type="nucleotide sequence ID" value="NZ_OX458333.1"/>
</dbReference>
<sequence>MAELTDWLNRTVFCYAEAIFPNARLEIVSFEGTNLSGARLYAVDFTGVRLNHITLTGACYDNKTTWPEGFDPISAGANTCR</sequence>
<evidence type="ECO:0000313" key="2">
    <source>
        <dbReference type="Proteomes" id="UP001162030"/>
    </source>
</evidence>
<proteinExistence type="predicted"/>
<protein>
    <recommendedName>
        <fullName evidence="3">Pentapeptide repeat protein</fullName>
    </recommendedName>
</protein>